<feature type="transmembrane region" description="Helical" evidence="1">
    <location>
        <begin position="93"/>
        <end position="110"/>
    </location>
</feature>
<feature type="transmembrane region" description="Helical" evidence="1">
    <location>
        <begin position="201"/>
        <end position="219"/>
    </location>
</feature>
<keyword evidence="1" id="KW-1133">Transmembrane helix</keyword>
<proteinExistence type="evidence at transcript level"/>
<geneLocation type="mitochondrion" evidence="2"/>
<evidence type="ECO:0000313" key="2">
    <source>
        <dbReference type="EMBL" id="QHQ98659.1"/>
    </source>
</evidence>
<keyword evidence="2" id="KW-0496">Mitochondrion</keyword>
<feature type="transmembrane region" description="Helical" evidence="1">
    <location>
        <begin position="68"/>
        <end position="86"/>
    </location>
</feature>
<name>A0A6G5ZUX2_9EUGL</name>
<reference evidence="2" key="1">
    <citation type="journal article" date="2020" name="Nucleic Acids Res.">
        <title>Gene fragmentation and RNA editing without borders: eccentric mitochondrial genomes of diplonemids.</title>
        <authorList>
            <person name="Kaur B."/>
            <person name="Zahonova K."/>
            <person name="Valach M."/>
            <person name="Faktorova D."/>
            <person name="Prokopchuk G."/>
            <person name="Burger G."/>
            <person name="Lukes J."/>
        </authorList>
    </citation>
    <scope>NUCLEOTIDE SEQUENCE</scope>
</reference>
<keyword evidence="1" id="KW-0472">Membrane</keyword>
<feature type="transmembrane region" description="Helical" evidence="1">
    <location>
        <begin position="116"/>
        <end position="140"/>
    </location>
</feature>
<evidence type="ECO:0000256" key="1">
    <source>
        <dbReference type="SAM" id="Phobius"/>
    </source>
</evidence>
<keyword evidence="1" id="KW-0812">Transmembrane</keyword>
<feature type="transmembrane region" description="Helical" evidence="1">
    <location>
        <begin position="264"/>
        <end position="289"/>
    </location>
</feature>
<dbReference type="AlphaFoldDB" id="A0A6G5ZUX2"/>
<dbReference type="EMBL" id="MN109072">
    <property type="protein sequence ID" value="QHQ98659.1"/>
    <property type="molecule type" value="mRNA"/>
</dbReference>
<feature type="transmembrane region" description="Helical" evidence="1">
    <location>
        <begin position="177"/>
        <end position="194"/>
    </location>
</feature>
<feature type="transmembrane region" description="Helical" evidence="1">
    <location>
        <begin position="147"/>
        <end position="171"/>
    </location>
</feature>
<sequence length="321" mass="35864">MYMCIVTVIMIIYGMQLPVWIPILGIVATCGMLSSSGMYILCMLCSLTLLCYVLCIATEGVLLSGAMYATSLWLLLSIGIDVVVLISCSHPEYSTYPLAGMWVLKGWIMPSSSLMYSMYSSCLLEDVVLLLMAGYIQLLILIPLSKFFFFFFFFFGSIVQLAWVLPLALAIHTYEDMLVVASIYSTLGMLGMIMATYTTSLCYIVVVASSTVLLTWYSHTMGHTNTILSTTHCTGIHRYMWVISYLALLAGVPLAWYSLSKLELATTVVCSAHVFFFFFIVLLMVVWVYRCMSLAIYTTSNGITIYREQWSTLALSLAMCV</sequence>
<feature type="transmembrane region" description="Helical" evidence="1">
    <location>
        <begin position="39"/>
        <end position="62"/>
    </location>
</feature>
<feature type="transmembrane region" description="Helical" evidence="1">
    <location>
        <begin position="6"/>
        <end position="27"/>
    </location>
</feature>
<accession>A0A6G5ZUX2</accession>
<feature type="transmembrane region" description="Helical" evidence="1">
    <location>
        <begin position="239"/>
        <end position="257"/>
    </location>
</feature>
<protein>
    <submittedName>
        <fullName evidence="2">NADH dehydrogenase subunit 2</fullName>
    </submittedName>
</protein>
<organism evidence="2">
    <name type="scientific">Diplonema japonicum</name>
    <dbReference type="NCBI Taxonomy" id="2508216"/>
    <lineage>
        <taxon>Eukaryota</taxon>
        <taxon>Discoba</taxon>
        <taxon>Euglenozoa</taxon>
        <taxon>Diplonemea</taxon>
        <taxon>Diplonemidae</taxon>
        <taxon>Diplonema</taxon>
    </lineage>
</organism>